<sequence>MPLKLVGGIVYAHGNEDILNFVAGNREKGKLSKDLKDAVMTQPYHPTMWTRRLDVEGEKENLKLVASASRQKRSLYSLRAQSIGMVVWKKLSFASGYYQQLLQSVKRCFKTTRRARKRFLNY</sequence>
<gene>
    <name evidence="1" type="ORF">OLEA9_A097431</name>
</gene>
<proteinExistence type="predicted"/>
<reference evidence="1 2" key="1">
    <citation type="submission" date="2019-12" db="EMBL/GenBank/DDBJ databases">
        <authorList>
            <person name="Alioto T."/>
            <person name="Alioto T."/>
            <person name="Gomez Garrido J."/>
        </authorList>
    </citation>
    <scope>NUCLEOTIDE SEQUENCE [LARGE SCALE GENOMIC DNA]</scope>
</reference>
<evidence type="ECO:0000313" key="1">
    <source>
        <dbReference type="EMBL" id="CAA3017397.1"/>
    </source>
</evidence>
<protein>
    <submittedName>
        <fullName evidence="1">Uncharacterized protein</fullName>
    </submittedName>
</protein>
<organism evidence="1 2">
    <name type="scientific">Olea europaea subsp. europaea</name>
    <dbReference type="NCBI Taxonomy" id="158383"/>
    <lineage>
        <taxon>Eukaryota</taxon>
        <taxon>Viridiplantae</taxon>
        <taxon>Streptophyta</taxon>
        <taxon>Embryophyta</taxon>
        <taxon>Tracheophyta</taxon>
        <taxon>Spermatophyta</taxon>
        <taxon>Magnoliopsida</taxon>
        <taxon>eudicotyledons</taxon>
        <taxon>Gunneridae</taxon>
        <taxon>Pentapetalae</taxon>
        <taxon>asterids</taxon>
        <taxon>lamiids</taxon>
        <taxon>Lamiales</taxon>
        <taxon>Oleaceae</taxon>
        <taxon>Oleeae</taxon>
        <taxon>Olea</taxon>
    </lineage>
</organism>
<dbReference type="AlphaFoldDB" id="A0A8S0UIT3"/>
<dbReference type="Gramene" id="OE9A097431T1">
    <property type="protein sequence ID" value="OE9A097431C1"/>
    <property type="gene ID" value="OE9A097431"/>
</dbReference>
<comment type="caution">
    <text evidence="1">The sequence shown here is derived from an EMBL/GenBank/DDBJ whole genome shotgun (WGS) entry which is preliminary data.</text>
</comment>
<dbReference type="Proteomes" id="UP000594638">
    <property type="component" value="Unassembled WGS sequence"/>
</dbReference>
<dbReference type="EMBL" id="CACTIH010007700">
    <property type="protein sequence ID" value="CAA3017397.1"/>
    <property type="molecule type" value="Genomic_DNA"/>
</dbReference>
<evidence type="ECO:0000313" key="2">
    <source>
        <dbReference type="Proteomes" id="UP000594638"/>
    </source>
</evidence>
<keyword evidence="2" id="KW-1185">Reference proteome</keyword>
<name>A0A8S0UIT3_OLEEU</name>
<accession>A0A8S0UIT3</accession>
<dbReference type="OrthoDB" id="10630287at2759"/>